<dbReference type="EMBL" id="CAEZXM010000053">
    <property type="protein sequence ID" value="CAB4684442.1"/>
    <property type="molecule type" value="Genomic_DNA"/>
</dbReference>
<dbReference type="InterPro" id="IPR007407">
    <property type="entry name" value="DUF459"/>
</dbReference>
<organism evidence="2">
    <name type="scientific">freshwater metagenome</name>
    <dbReference type="NCBI Taxonomy" id="449393"/>
    <lineage>
        <taxon>unclassified sequences</taxon>
        <taxon>metagenomes</taxon>
        <taxon>ecological metagenomes</taxon>
    </lineage>
</organism>
<evidence type="ECO:0000256" key="1">
    <source>
        <dbReference type="SAM" id="MobiDB-lite"/>
    </source>
</evidence>
<proteinExistence type="predicted"/>
<evidence type="ECO:0000313" key="2">
    <source>
        <dbReference type="EMBL" id="CAB4684442.1"/>
    </source>
</evidence>
<dbReference type="InterPro" id="IPR036514">
    <property type="entry name" value="SGNH_hydro_sf"/>
</dbReference>
<feature type="compositionally biased region" description="Low complexity" evidence="1">
    <location>
        <begin position="53"/>
        <end position="75"/>
    </location>
</feature>
<accession>A0A6J6NDY3</accession>
<gene>
    <name evidence="2" type="ORF">UFOPK2366_00409</name>
</gene>
<dbReference type="AlphaFoldDB" id="A0A6J6NDY3"/>
<name>A0A6J6NDY3_9ZZZZ</name>
<feature type="region of interest" description="Disordered" evidence="1">
    <location>
        <begin position="53"/>
        <end position="81"/>
    </location>
</feature>
<dbReference type="Pfam" id="PF04311">
    <property type="entry name" value="DUF459"/>
    <property type="match status" value="1"/>
</dbReference>
<dbReference type="Gene3D" id="3.40.50.1110">
    <property type="entry name" value="SGNH hydrolase"/>
    <property type="match status" value="1"/>
</dbReference>
<sequence length="307" mass="32257">MRRIYLRRRVVVAIVALAAAVSFLALAKALVGGDSTHTKVASAASTDDTSALSVPASAEVTTTTATPPSLPPETTVVDAGPIPTPADPARVYIAGDSDAGSFAPFVSRLLRASGVVATTVDYKVSSGLARPDFFDWPARLSVRIPKLNPDIVIVAFGGNDAQPIHGLNKQVDTPEWRAEYAKRVGAVMDLVANDGRTLIWVGVPNDNQADTTARLSVQDEVVRAQVAAHPGVVFIDSWNIFSGLDGGYAQYVVDPRDGISKSVRSDVDGFHLNTTGAEILAFHIARAVESDLVRRGADLASASSDAG</sequence>
<reference evidence="2" key="1">
    <citation type="submission" date="2020-05" db="EMBL/GenBank/DDBJ databases">
        <authorList>
            <person name="Chiriac C."/>
            <person name="Salcher M."/>
            <person name="Ghai R."/>
            <person name="Kavagutti S V."/>
        </authorList>
    </citation>
    <scope>NUCLEOTIDE SEQUENCE</scope>
</reference>
<dbReference type="SUPFAM" id="SSF52266">
    <property type="entry name" value="SGNH hydrolase"/>
    <property type="match status" value="1"/>
</dbReference>
<protein>
    <submittedName>
        <fullName evidence="2">Unannotated protein</fullName>
    </submittedName>
</protein>